<keyword evidence="2 4" id="KW-0378">Hydrolase</keyword>
<comment type="cofactor">
    <cofactor evidence="1 4">
        <name>a divalent metal cation</name>
        <dbReference type="ChEBI" id="CHEBI:60240"/>
    </cofactor>
</comment>
<evidence type="ECO:0000313" key="6">
    <source>
        <dbReference type="Proteomes" id="UP001056381"/>
    </source>
</evidence>
<reference evidence="5" key="1">
    <citation type="submission" date="2022-05" db="EMBL/GenBank/DDBJ databases">
        <title>Single-amplified genomics reveal most streamlined microbe among free-living bacteria.</title>
        <authorList>
            <person name="Roda-Garcia J."/>
            <person name="Haro-Moreno J.M."/>
            <person name="Rodriguez-Valera F."/>
            <person name="Almagro-Moreno S."/>
            <person name="Lopez-Perez M."/>
        </authorList>
    </citation>
    <scope>NUCLEOTIDE SEQUENCE</scope>
    <source>
        <strain evidence="5">TMED112-D2-2</strain>
    </source>
</reference>
<proteinExistence type="inferred from homology"/>
<dbReference type="Pfam" id="PF02545">
    <property type="entry name" value="Maf"/>
    <property type="match status" value="1"/>
</dbReference>
<evidence type="ECO:0000256" key="1">
    <source>
        <dbReference type="ARBA" id="ARBA00001968"/>
    </source>
</evidence>
<dbReference type="PIRSF" id="PIRSF006305">
    <property type="entry name" value="Maf"/>
    <property type="match status" value="1"/>
</dbReference>
<dbReference type="Gene3D" id="3.90.950.10">
    <property type="match status" value="1"/>
</dbReference>
<comment type="catalytic activity">
    <reaction evidence="4">
        <text>a 2'-deoxyribonucleoside 5'-triphosphate + H2O = a 2'-deoxyribonucleoside 5'-phosphate + diphosphate + H(+)</text>
        <dbReference type="Rhea" id="RHEA:44644"/>
        <dbReference type="ChEBI" id="CHEBI:15377"/>
        <dbReference type="ChEBI" id="CHEBI:15378"/>
        <dbReference type="ChEBI" id="CHEBI:33019"/>
        <dbReference type="ChEBI" id="CHEBI:61560"/>
        <dbReference type="ChEBI" id="CHEBI:65317"/>
        <dbReference type="EC" id="3.6.1.9"/>
    </reaction>
</comment>
<feature type="active site" description="Proton acceptor" evidence="4">
    <location>
        <position position="71"/>
    </location>
</feature>
<dbReference type="EC" id="3.6.1.9" evidence="4"/>
<dbReference type="HAMAP" id="MF_00528">
    <property type="entry name" value="Maf"/>
    <property type="match status" value="1"/>
</dbReference>
<dbReference type="NCBIfam" id="TIGR00172">
    <property type="entry name" value="maf"/>
    <property type="match status" value="1"/>
</dbReference>
<dbReference type="InterPro" id="IPR029001">
    <property type="entry name" value="ITPase-like_fam"/>
</dbReference>
<evidence type="ECO:0000256" key="4">
    <source>
        <dbReference type="HAMAP-Rule" id="MF_00528"/>
    </source>
</evidence>
<comment type="similarity">
    <text evidence="4">Belongs to the Maf family.</text>
</comment>
<evidence type="ECO:0000256" key="3">
    <source>
        <dbReference type="ARBA" id="ARBA00023080"/>
    </source>
</evidence>
<sequence>MLLLASASARRTDLLDLINIKHKVVEQDFDESSIIESNPIECSKLIVKGKNQSARSLLNNNDLEHPVLTADTLVFSPDKKIYGKPKNHEKNIAMLKEFSGKEHSVFTSVMISTKQKSVMRTCETKVTFCEMSEQEIKDYVYSDEGLEKAGGYGIHGPAGKFIAIINGSYTNVVGLPVHETYELIKEIQKN</sequence>
<dbReference type="Proteomes" id="UP001056381">
    <property type="component" value="Chromosome"/>
</dbReference>
<keyword evidence="6" id="KW-1185">Reference proteome</keyword>
<protein>
    <recommendedName>
        <fullName evidence="4">Nucleoside triphosphate pyrophosphatase</fullName>
        <ecNumber evidence="4">3.6.1.9</ecNumber>
    </recommendedName>
    <alternativeName>
        <fullName evidence="4">Nucleotide pyrophosphatase</fullName>
        <shortName evidence="4">Nucleotide PPase</shortName>
    </alternativeName>
</protein>
<dbReference type="GO" id="GO:0009117">
    <property type="term" value="P:nucleotide metabolic process"/>
    <property type="evidence" value="ECO:0007669"/>
    <property type="project" value="UniProtKB-KW"/>
</dbReference>
<keyword evidence="3 4" id="KW-0546">Nucleotide metabolism</keyword>
<dbReference type="GO" id="GO:0005737">
    <property type="term" value="C:cytoplasm"/>
    <property type="evidence" value="ECO:0007669"/>
    <property type="project" value="UniProtKB-SubCell"/>
</dbReference>
<dbReference type="EMBL" id="CP097966">
    <property type="protein sequence ID" value="URQ63060.1"/>
    <property type="molecule type" value="Genomic_DNA"/>
</dbReference>
<comment type="function">
    <text evidence="4">Nucleoside triphosphate pyrophosphatase. May have a dual role in cell division arrest and in preventing the incorporation of modified nucleotides into cellular nucleic acids.</text>
</comment>
<dbReference type="CDD" id="cd00555">
    <property type="entry name" value="Maf"/>
    <property type="match status" value="1"/>
</dbReference>
<dbReference type="SUPFAM" id="SSF52972">
    <property type="entry name" value="ITPase-like"/>
    <property type="match status" value="1"/>
</dbReference>
<organism evidence="5 6">
    <name type="scientific">SAR86 cluster bacterium</name>
    <dbReference type="NCBI Taxonomy" id="2030880"/>
    <lineage>
        <taxon>Bacteria</taxon>
        <taxon>Pseudomonadati</taxon>
        <taxon>Pseudomonadota</taxon>
        <taxon>Gammaproteobacteria</taxon>
        <taxon>SAR86 cluster</taxon>
    </lineage>
</organism>
<dbReference type="AlphaFoldDB" id="A0A9Q8TY18"/>
<accession>A0A9Q8TY18</accession>
<comment type="catalytic activity">
    <reaction evidence="4">
        <text>a ribonucleoside 5'-triphosphate + H2O = a ribonucleoside 5'-phosphate + diphosphate + H(+)</text>
        <dbReference type="Rhea" id="RHEA:23996"/>
        <dbReference type="ChEBI" id="CHEBI:15377"/>
        <dbReference type="ChEBI" id="CHEBI:15378"/>
        <dbReference type="ChEBI" id="CHEBI:33019"/>
        <dbReference type="ChEBI" id="CHEBI:58043"/>
        <dbReference type="ChEBI" id="CHEBI:61557"/>
        <dbReference type="EC" id="3.6.1.9"/>
    </reaction>
</comment>
<dbReference type="PANTHER" id="PTHR43213:SF5">
    <property type="entry name" value="BIFUNCTIONAL DTTP_UTP PYROPHOSPHATASE_METHYLTRANSFERASE PROTEIN-RELATED"/>
    <property type="match status" value="1"/>
</dbReference>
<keyword evidence="4" id="KW-0963">Cytoplasm</keyword>
<dbReference type="GO" id="GO:0047429">
    <property type="term" value="F:nucleoside triphosphate diphosphatase activity"/>
    <property type="evidence" value="ECO:0007669"/>
    <property type="project" value="UniProtKB-EC"/>
</dbReference>
<gene>
    <name evidence="5" type="ORF">M9B40_04885</name>
</gene>
<dbReference type="InterPro" id="IPR003697">
    <property type="entry name" value="Maf-like"/>
</dbReference>
<name>A0A9Q8TY18_9GAMM</name>
<evidence type="ECO:0000256" key="2">
    <source>
        <dbReference type="ARBA" id="ARBA00022801"/>
    </source>
</evidence>
<comment type="subcellular location">
    <subcellularLocation>
        <location evidence="4">Cytoplasm</location>
    </subcellularLocation>
</comment>
<comment type="caution">
    <text evidence="4">Lacks conserved residue(s) required for the propagation of feature annotation.</text>
</comment>
<dbReference type="PANTHER" id="PTHR43213">
    <property type="entry name" value="BIFUNCTIONAL DTTP/UTP PYROPHOSPHATASE/METHYLTRANSFERASE PROTEIN-RELATED"/>
    <property type="match status" value="1"/>
</dbReference>
<evidence type="ECO:0000313" key="5">
    <source>
        <dbReference type="EMBL" id="URQ63060.1"/>
    </source>
</evidence>